<evidence type="ECO:0000313" key="1">
    <source>
        <dbReference type="EMBL" id="TNX93074.1"/>
    </source>
</evidence>
<dbReference type="GeneID" id="56306274"/>
<dbReference type="STRING" id="40216.GCA_001917365_01493"/>
<protein>
    <submittedName>
        <fullName evidence="1">Uncharacterized protein</fullName>
    </submittedName>
</protein>
<comment type="caution">
    <text evidence="1">The sequence shown here is derived from an EMBL/GenBank/DDBJ whole genome shotgun (WGS) entry which is preliminary data.</text>
</comment>
<dbReference type="EMBL" id="VFBM01000003">
    <property type="protein sequence ID" value="TNX93074.1"/>
    <property type="molecule type" value="Genomic_DNA"/>
</dbReference>
<dbReference type="KEGG" id="arj:DOM24_09270"/>
<proteinExistence type="predicted"/>
<organism evidence="1 2">
    <name type="scientific">Acinetobacter radioresistens</name>
    <dbReference type="NCBI Taxonomy" id="40216"/>
    <lineage>
        <taxon>Bacteria</taxon>
        <taxon>Pseudomonadati</taxon>
        <taxon>Pseudomonadota</taxon>
        <taxon>Gammaproteobacteria</taxon>
        <taxon>Moraxellales</taxon>
        <taxon>Moraxellaceae</taxon>
        <taxon>Acinetobacter</taxon>
    </lineage>
</organism>
<accession>A0A2T1J1T9</accession>
<dbReference type="AlphaFoldDB" id="A0A2T1J1T9"/>
<dbReference type="Proteomes" id="UP000314285">
    <property type="component" value="Unassembled WGS sequence"/>
</dbReference>
<reference evidence="1 2" key="1">
    <citation type="submission" date="2019-06" db="EMBL/GenBank/DDBJ databases">
        <title>Genome of Acinetobacter radioresistens APH1, a phenol degrading strain.</title>
        <authorList>
            <person name="Liu Y."/>
        </authorList>
    </citation>
    <scope>NUCLEOTIDE SEQUENCE [LARGE SCALE GENOMIC DNA]</scope>
    <source>
        <strain evidence="1 2">APH1</strain>
    </source>
</reference>
<sequence>MVYQYHDESIIKALPEDTVFVFGSNLAGEHSDGAARVAHQYFGAVKGVGRGWAGQSYAIPTLNEHIQQMPLSQIEHYVEDFKVYTRNHPKMKYFITALGCGIAGYKVSDIAPFFKGISKNVILPESFKPYVERNALKQFPTLTQDMVRQFINDEVIFYFNHGSDSFEAALDKTRLKKAEKAVALIVLNEDMYPRDRYGRGREHEISDILSKFNGKIYDFPENTEGALVFTGVIIALMELYDFNEQDFIRLWEGEIEIEHPVNRLAKA</sequence>
<gene>
    <name evidence="1" type="ORF">FHY67_05805</name>
</gene>
<dbReference type="RefSeq" id="WP_005019388.1">
    <property type="nucleotide sequence ID" value="NZ_CABKOV010000017.1"/>
</dbReference>
<name>A0A2T1J1T9_ACIRA</name>
<evidence type="ECO:0000313" key="2">
    <source>
        <dbReference type="Proteomes" id="UP000314285"/>
    </source>
</evidence>